<evidence type="ECO:0000313" key="2">
    <source>
        <dbReference type="EMBL" id="MBB4663332.1"/>
    </source>
</evidence>
<dbReference type="AlphaFoldDB" id="A0A840IER9"/>
<gene>
    <name evidence="2" type="ORF">BDZ31_002927</name>
</gene>
<dbReference type="EMBL" id="JACHNU010000004">
    <property type="protein sequence ID" value="MBB4663332.1"/>
    <property type="molecule type" value="Genomic_DNA"/>
</dbReference>
<feature type="domain" description="Erythromycin biosynthesis protein CIII-like C-terminal" evidence="1">
    <location>
        <begin position="232"/>
        <end position="357"/>
    </location>
</feature>
<dbReference type="Gene3D" id="3.40.50.2000">
    <property type="entry name" value="Glycogen Phosphorylase B"/>
    <property type="match status" value="2"/>
</dbReference>
<evidence type="ECO:0000259" key="1">
    <source>
        <dbReference type="Pfam" id="PF06722"/>
    </source>
</evidence>
<dbReference type="InterPro" id="IPR010610">
    <property type="entry name" value="EryCIII-like_C"/>
</dbReference>
<dbReference type="GO" id="GO:0016758">
    <property type="term" value="F:hexosyltransferase activity"/>
    <property type="evidence" value="ECO:0007669"/>
    <property type="project" value="UniProtKB-ARBA"/>
</dbReference>
<keyword evidence="2" id="KW-0808">Transferase</keyword>
<comment type="caution">
    <text evidence="2">The sequence shown here is derived from an EMBL/GenBank/DDBJ whole genome shotgun (WGS) entry which is preliminary data.</text>
</comment>
<dbReference type="InterPro" id="IPR050426">
    <property type="entry name" value="Glycosyltransferase_28"/>
</dbReference>
<dbReference type="GO" id="GO:0017000">
    <property type="term" value="P:antibiotic biosynthetic process"/>
    <property type="evidence" value="ECO:0007669"/>
    <property type="project" value="UniProtKB-ARBA"/>
</dbReference>
<keyword evidence="3" id="KW-1185">Reference proteome</keyword>
<protein>
    <submittedName>
        <fullName evidence="2">UDP:flavonoid glycosyltransferase YjiC (YdhE family)</fullName>
    </submittedName>
</protein>
<sequence>MLALGSELARRGHDVTLETWSRWRDHVEAGGMRFAAAPEYAVFPTMERPMTMYEAVVRAVEVTRPAVARARPDAVVADILTLAPALAGELEGVPVATLIPHVHPAPPAGAAPYSFGARWPRTAAGRALWRRLDPLVEKGLRYGQRELNETRAQLGLAPVERVHGGLSERLCLVATFPQLEYPRAWPEHTHVVGPLLWEPPTEPVEPPPGDEPLVLVAPSTAQDQDHRLLRAALAGLGELPIRVLATWNRRPLPGPAAVPANTRLVEWLSYAQTMPRCALVVCHVGHGTMVRALASGTPVVATPVAGDMGENAARLDWAGAGVRLPWRFTGPRALRLAVERALGEPALARRAAELAAWSRAHDAAGRAADLVEQLARGER</sequence>
<evidence type="ECO:0000313" key="3">
    <source>
        <dbReference type="Proteomes" id="UP000585272"/>
    </source>
</evidence>
<organism evidence="2 3">
    <name type="scientific">Conexibacter arvalis</name>
    <dbReference type="NCBI Taxonomy" id="912552"/>
    <lineage>
        <taxon>Bacteria</taxon>
        <taxon>Bacillati</taxon>
        <taxon>Actinomycetota</taxon>
        <taxon>Thermoleophilia</taxon>
        <taxon>Solirubrobacterales</taxon>
        <taxon>Conexibacteraceae</taxon>
        <taxon>Conexibacter</taxon>
    </lineage>
</organism>
<dbReference type="CDD" id="cd03784">
    <property type="entry name" value="GT1_Gtf-like"/>
    <property type="match status" value="1"/>
</dbReference>
<name>A0A840IER9_9ACTN</name>
<dbReference type="GO" id="GO:0008194">
    <property type="term" value="F:UDP-glycosyltransferase activity"/>
    <property type="evidence" value="ECO:0007669"/>
    <property type="project" value="InterPro"/>
</dbReference>
<dbReference type="Proteomes" id="UP000585272">
    <property type="component" value="Unassembled WGS sequence"/>
</dbReference>
<accession>A0A840IER9</accession>
<dbReference type="PANTHER" id="PTHR48050">
    <property type="entry name" value="STEROL 3-BETA-GLUCOSYLTRANSFERASE"/>
    <property type="match status" value="1"/>
</dbReference>
<dbReference type="PANTHER" id="PTHR48050:SF13">
    <property type="entry name" value="STEROL 3-BETA-GLUCOSYLTRANSFERASE UGT80A2"/>
    <property type="match status" value="1"/>
</dbReference>
<proteinExistence type="predicted"/>
<dbReference type="InterPro" id="IPR002213">
    <property type="entry name" value="UDP_glucos_trans"/>
</dbReference>
<dbReference type="Pfam" id="PF06722">
    <property type="entry name" value="EryCIII-like_C"/>
    <property type="match status" value="1"/>
</dbReference>
<reference evidence="2 3" key="1">
    <citation type="submission" date="2020-08" db="EMBL/GenBank/DDBJ databases">
        <title>Genomic Encyclopedia of Archaeal and Bacterial Type Strains, Phase II (KMG-II): from individual species to whole genera.</title>
        <authorList>
            <person name="Goeker M."/>
        </authorList>
    </citation>
    <scope>NUCLEOTIDE SEQUENCE [LARGE SCALE GENOMIC DNA]</scope>
    <source>
        <strain evidence="2 3">DSM 23288</strain>
    </source>
</reference>
<dbReference type="SUPFAM" id="SSF53756">
    <property type="entry name" value="UDP-Glycosyltransferase/glycogen phosphorylase"/>
    <property type="match status" value="1"/>
</dbReference>
<dbReference type="RefSeq" id="WP_183343071.1">
    <property type="nucleotide sequence ID" value="NZ_JACHNU010000004.1"/>
</dbReference>